<keyword evidence="3" id="KW-0255">Endonuclease</keyword>
<keyword evidence="3" id="KW-0378">Hydrolase</keyword>
<dbReference type="InterPro" id="IPR002711">
    <property type="entry name" value="HNH"/>
</dbReference>
<dbReference type="Pfam" id="PF01844">
    <property type="entry name" value="HNH"/>
    <property type="match status" value="1"/>
</dbReference>
<dbReference type="RefSeq" id="WP_208499911.1">
    <property type="nucleotide sequence ID" value="NZ_JAGFNP010000027.1"/>
</dbReference>
<feature type="compositionally biased region" description="Low complexity" evidence="1">
    <location>
        <begin position="180"/>
        <end position="190"/>
    </location>
</feature>
<evidence type="ECO:0000313" key="3">
    <source>
        <dbReference type="EMBL" id="MBO3735902.1"/>
    </source>
</evidence>
<name>A0ABS3UE08_9ACTN</name>
<reference evidence="3 4" key="1">
    <citation type="submission" date="2021-03" db="EMBL/GenBank/DDBJ databases">
        <title>Glycomyces sp. nov., a novel actinomycete isolated from soil.</title>
        <authorList>
            <person name="Yang X."/>
            <person name="Xu X."/>
        </authorList>
    </citation>
    <scope>NUCLEOTIDE SEQUENCE [LARGE SCALE GENOMIC DNA]</scope>
    <source>
        <strain evidence="3 4">NEAU-S30</strain>
    </source>
</reference>
<gene>
    <name evidence="3" type="ORF">J5V16_24030</name>
</gene>
<accession>A0ABS3UE08</accession>
<keyword evidence="4" id="KW-1185">Reference proteome</keyword>
<feature type="non-terminal residue" evidence="3">
    <location>
        <position position="1"/>
    </location>
</feature>
<comment type="caution">
    <text evidence="3">The sequence shown here is derived from an EMBL/GenBank/DDBJ whole genome shotgun (WGS) entry which is preliminary data.</text>
</comment>
<protein>
    <submittedName>
        <fullName evidence="3">HNH endonuclease</fullName>
    </submittedName>
</protein>
<dbReference type="EMBL" id="JAGFNP010000027">
    <property type="protein sequence ID" value="MBO3735902.1"/>
    <property type="molecule type" value="Genomic_DNA"/>
</dbReference>
<evidence type="ECO:0000259" key="2">
    <source>
        <dbReference type="SMART" id="SM00507"/>
    </source>
</evidence>
<sequence length="252" mass="27299">FDYATGEAVELGRALRLPNASLRRKLELEQPEGCAWHGCDRPVAWTEAHHIEHWADGGPTSAENLILLCRFHHGRIHTAGWSVEKTGPGQAVITHHDGHGSQGGDDSEGCGCSDWRTDRDMDAENEGTEWDVFPTGLYRSEWSETMKHDLDALAQAIDRDRAIAAMRAAKAKCRARFAAPGQARQAEAAPDQTTPAPIDYGPPPFLTCPSRQTAGGSAATPSSAARPAWVRAPRHAQSRKPSPPHTLPSLPA</sequence>
<dbReference type="SMART" id="SM00507">
    <property type="entry name" value="HNHc"/>
    <property type="match status" value="1"/>
</dbReference>
<feature type="compositionally biased region" description="Low complexity" evidence="1">
    <location>
        <begin position="213"/>
        <end position="228"/>
    </location>
</feature>
<dbReference type="Proteomes" id="UP000681341">
    <property type="component" value="Unassembled WGS sequence"/>
</dbReference>
<organism evidence="3 4">
    <name type="scientific">Glycomyces niveus</name>
    <dbReference type="NCBI Taxonomy" id="2820287"/>
    <lineage>
        <taxon>Bacteria</taxon>
        <taxon>Bacillati</taxon>
        <taxon>Actinomycetota</taxon>
        <taxon>Actinomycetes</taxon>
        <taxon>Glycomycetales</taxon>
        <taxon>Glycomycetaceae</taxon>
        <taxon>Glycomyces</taxon>
    </lineage>
</organism>
<proteinExistence type="predicted"/>
<dbReference type="CDD" id="cd00085">
    <property type="entry name" value="HNHc"/>
    <property type="match status" value="1"/>
</dbReference>
<dbReference type="Gene3D" id="1.10.30.50">
    <property type="match status" value="1"/>
</dbReference>
<feature type="compositionally biased region" description="Pro residues" evidence="1">
    <location>
        <begin position="241"/>
        <end position="252"/>
    </location>
</feature>
<evidence type="ECO:0000313" key="4">
    <source>
        <dbReference type="Proteomes" id="UP000681341"/>
    </source>
</evidence>
<feature type="domain" description="HNH nuclease" evidence="2">
    <location>
        <begin position="22"/>
        <end position="74"/>
    </location>
</feature>
<feature type="region of interest" description="Disordered" evidence="1">
    <location>
        <begin position="180"/>
        <end position="252"/>
    </location>
</feature>
<dbReference type="InterPro" id="IPR003615">
    <property type="entry name" value="HNH_nuc"/>
</dbReference>
<dbReference type="GO" id="GO:0004519">
    <property type="term" value="F:endonuclease activity"/>
    <property type="evidence" value="ECO:0007669"/>
    <property type="project" value="UniProtKB-KW"/>
</dbReference>
<keyword evidence="3" id="KW-0540">Nuclease</keyword>
<evidence type="ECO:0000256" key="1">
    <source>
        <dbReference type="SAM" id="MobiDB-lite"/>
    </source>
</evidence>